<dbReference type="Gene3D" id="2.40.50.100">
    <property type="match status" value="1"/>
</dbReference>
<dbReference type="EMBL" id="BAAAEU010000024">
    <property type="protein sequence ID" value="GAA0721775.1"/>
    <property type="molecule type" value="Genomic_DNA"/>
</dbReference>
<dbReference type="Gene3D" id="2.40.30.170">
    <property type="match status" value="1"/>
</dbReference>
<evidence type="ECO:0000313" key="6">
    <source>
        <dbReference type="Proteomes" id="UP001501523"/>
    </source>
</evidence>
<dbReference type="InterPro" id="IPR058792">
    <property type="entry name" value="Beta-barrel_RND_2"/>
</dbReference>
<evidence type="ECO:0000256" key="2">
    <source>
        <dbReference type="ARBA" id="ARBA00022448"/>
    </source>
</evidence>
<feature type="domain" description="CusB-like beta-barrel" evidence="3">
    <location>
        <begin position="243"/>
        <end position="317"/>
    </location>
</feature>
<dbReference type="Proteomes" id="UP001501523">
    <property type="component" value="Unassembled WGS sequence"/>
</dbReference>
<evidence type="ECO:0000256" key="1">
    <source>
        <dbReference type="ARBA" id="ARBA00009477"/>
    </source>
</evidence>
<gene>
    <name evidence="5" type="ORF">GCM10009105_32400</name>
</gene>
<dbReference type="InterPro" id="IPR051909">
    <property type="entry name" value="MFP_Cation_Efflux"/>
</dbReference>
<proteinExistence type="inferred from homology"/>
<dbReference type="InterPro" id="IPR006143">
    <property type="entry name" value="RND_pump_MFP"/>
</dbReference>
<feature type="domain" description="CzcB-like barrel-sandwich hybrid" evidence="4">
    <location>
        <begin position="88"/>
        <end position="240"/>
    </location>
</feature>
<dbReference type="InterPro" id="IPR058647">
    <property type="entry name" value="BSH_CzcB-like"/>
</dbReference>
<accession>A0ABN1IUS6</accession>
<organism evidence="5 6">
    <name type="scientific">Dokdonella soli</name>
    <dbReference type="NCBI Taxonomy" id="529810"/>
    <lineage>
        <taxon>Bacteria</taxon>
        <taxon>Pseudomonadati</taxon>
        <taxon>Pseudomonadota</taxon>
        <taxon>Gammaproteobacteria</taxon>
        <taxon>Lysobacterales</taxon>
        <taxon>Rhodanobacteraceae</taxon>
        <taxon>Dokdonella</taxon>
    </lineage>
</organism>
<comment type="similarity">
    <text evidence="1">Belongs to the membrane fusion protein (MFP) (TC 8.A.1) family.</text>
</comment>
<evidence type="ECO:0000259" key="4">
    <source>
        <dbReference type="Pfam" id="PF25973"/>
    </source>
</evidence>
<keyword evidence="2" id="KW-0813">Transport</keyword>
<keyword evidence="6" id="KW-1185">Reference proteome</keyword>
<evidence type="ECO:0000259" key="3">
    <source>
        <dbReference type="Pfam" id="PF25954"/>
    </source>
</evidence>
<dbReference type="Gene3D" id="1.10.287.470">
    <property type="entry name" value="Helix hairpin bin"/>
    <property type="match status" value="1"/>
</dbReference>
<sequence length="396" mass="41562">MGMQMTHKLKIGAAAALAVLVVCIGYVWLAPRGGASLPTKAAAPTAAQDTVTITELQAKHVSVIAAQMHAFDARLDAVGFIDFNQDHLAQVFSPYQGRVREVRAKAGDDVAKGQVLFTVDSPDLVQAESNLISTAGLLALTSKTLERARQMITIQANAVRDIEQAVSDQQTAAGNYQAARNALRIFGKSDADMDRIAASRKIDGELRVVSPFAGRVTARAAAPGVLVQPGAAPAPFTVADLSSVWMVANVVEGDVAALRIGQSVSVTVAALPGRKLQGSISYIGSTVDPSTHRVSVRSEIADPQHELRPQMLATFVVHTGAPVQSVGVPANAVVREGDGTMTVFVTGDGRRFVRRVVKLGLQQDGMDQIIEGLSASERAAGDGALFVSNALALQSN</sequence>
<comment type="caution">
    <text evidence="5">The sequence shown here is derived from an EMBL/GenBank/DDBJ whole genome shotgun (WGS) entry which is preliminary data.</text>
</comment>
<dbReference type="PANTHER" id="PTHR30097:SF16">
    <property type="entry name" value="CATION EFFLUX SYSTEM (CZCB-LIKE)"/>
    <property type="match status" value="1"/>
</dbReference>
<dbReference type="Pfam" id="PF25973">
    <property type="entry name" value="BSH_CzcB"/>
    <property type="match status" value="1"/>
</dbReference>
<name>A0ABN1IUS6_9GAMM</name>
<protein>
    <submittedName>
        <fullName evidence="5">Efflux RND transporter periplasmic adaptor subunit</fullName>
    </submittedName>
</protein>
<dbReference type="NCBIfam" id="TIGR01730">
    <property type="entry name" value="RND_mfp"/>
    <property type="match status" value="1"/>
</dbReference>
<dbReference type="PANTHER" id="PTHR30097">
    <property type="entry name" value="CATION EFFLUX SYSTEM PROTEIN CUSB"/>
    <property type="match status" value="1"/>
</dbReference>
<dbReference type="Gene3D" id="2.40.420.20">
    <property type="match status" value="1"/>
</dbReference>
<reference evidence="5 6" key="1">
    <citation type="journal article" date="2019" name="Int. J. Syst. Evol. Microbiol.">
        <title>The Global Catalogue of Microorganisms (GCM) 10K type strain sequencing project: providing services to taxonomists for standard genome sequencing and annotation.</title>
        <authorList>
            <consortium name="The Broad Institute Genomics Platform"/>
            <consortium name="The Broad Institute Genome Sequencing Center for Infectious Disease"/>
            <person name="Wu L."/>
            <person name="Ma J."/>
        </authorList>
    </citation>
    <scope>NUCLEOTIDE SEQUENCE [LARGE SCALE GENOMIC DNA]</scope>
    <source>
        <strain evidence="5 6">JCM 15421</strain>
    </source>
</reference>
<dbReference type="Pfam" id="PF25954">
    <property type="entry name" value="Beta-barrel_RND_2"/>
    <property type="match status" value="1"/>
</dbReference>
<evidence type="ECO:0000313" key="5">
    <source>
        <dbReference type="EMBL" id="GAA0721775.1"/>
    </source>
</evidence>
<dbReference type="SUPFAM" id="SSF111369">
    <property type="entry name" value="HlyD-like secretion proteins"/>
    <property type="match status" value="1"/>
</dbReference>